<name>A0A7S1RDR8_ALECA</name>
<organism evidence="2">
    <name type="scientific">Alexandrium catenella</name>
    <name type="common">Red tide dinoflagellate</name>
    <name type="synonym">Gonyaulax catenella</name>
    <dbReference type="NCBI Taxonomy" id="2925"/>
    <lineage>
        <taxon>Eukaryota</taxon>
        <taxon>Sar</taxon>
        <taxon>Alveolata</taxon>
        <taxon>Dinophyceae</taxon>
        <taxon>Gonyaulacales</taxon>
        <taxon>Pyrocystaceae</taxon>
        <taxon>Alexandrium</taxon>
    </lineage>
</organism>
<evidence type="ECO:0000313" key="2">
    <source>
        <dbReference type="EMBL" id="CAD9163872.1"/>
    </source>
</evidence>
<sequence length="332" mass="36542">MAHFASRVLCVAATLSVACALRIDGQGNQEEPDLDHEEVKTGPATAVCIVGNAGTLPFSSMHNSLHGFVSHLNGTGLLKQSVDFYSYVTLQGLEKNREGYGYLAQNASYEQALYGVMTVGPIAYKIEQDHYEVTENNVNLYVNNRESCFTNGIWADSPKAMRKSLNQLAQWQHCLKMVFHQERIVGKKYEVVVLARPDIVYRKDTELNLNLVASEGHVLRQRDWVMVLPRRVAAGLMDKKKTKPLTCSQGEACCGKVGSSETLLEYLTGIGATNFDACNCGPKVEETGPIEQTTNLYIGRVINSGSLRGGDDVMLSVPFETVMTEHDGSELI</sequence>
<dbReference type="EMBL" id="HBGE01067790">
    <property type="protein sequence ID" value="CAD9163872.1"/>
    <property type="molecule type" value="Transcribed_RNA"/>
</dbReference>
<dbReference type="PROSITE" id="PS51257">
    <property type="entry name" value="PROKAR_LIPOPROTEIN"/>
    <property type="match status" value="1"/>
</dbReference>
<evidence type="ECO:0000256" key="1">
    <source>
        <dbReference type="SAM" id="SignalP"/>
    </source>
</evidence>
<feature type="signal peptide" evidence="1">
    <location>
        <begin position="1"/>
        <end position="20"/>
    </location>
</feature>
<dbReference type="AlphaFoldDB" id="A0A7S1RDR8"/>
<keyword evidence="1" id="KW-0732">Signal</keyword>
<reference evidence="2" key="1">
    <citation type="submission" date="2021-01" db="EMBL/GenBank/DDBJ databases">
        <authorList>
            <person name="Corre E."/>
            <person name="Pelletier E."/>
            <person name="Niang G."/>
            <person name="Scheremetjew M."/>
            <person name="Finn R."/>
            <person name="Kale V."/>
            <person name="Holt S."/>
            <person name="Cochrane G."/>
            <person name="Meng A."/>
            <person name="Brown T."/>
            <person name="Cohen L."/>
        </authorList>
    </citation>
    <scope>NUCLEOTIDE SEQUENCE</scope>
    <source>
        <strain evidence="2">OF101</strain>
    </source>
</reference>
<proteinExistence type="predicted"/>
<accession>A0A7S1RDR8</accession>
<protein>
    <submittedName>
        <fullName evidence="2">Uncharacterized protein</fullName>
    </submittedName>
</protein>
<feature type="chain" id="PRO_5030538773" evidence="1">
    <location>
        <begin position="21"/>
        <end position="332"/>
    </location>
</feature>
<gene>
    <name evidence="2" type="ORF">ACAT0790_LOCUS40638</name>
</gene>